<evidence type="ECO:0000256" key="2">
    <source>
        <dbReference type="SAM" id="Coils"/>
    </source>
</evidence>
<dbReference type="PANTHER" id="PTHR31088">
    <property type="entry name" value="MEMBRANE-ASSOCIATED PROTEIN VIPP1, CHLOROPLASTIC"/>
    <property type="match status" value="1"/>
</dbReference>
<sequence>MFKMMTTLIRSRSYDAAEMITDANALPILRQQLRDAADGLEKSKRSVAVVMAYCARERKNAQRIAGQIADLETRAMSALAQGREDLAIEAASAIADLEAERAAVEKSIAHYDTEITKLREQVSLSEQRLRALQRGKQIADAADRTHRLRGSTCDGVMASLREAESMLDRLNTRHEHADEVEIALTELNISSSAETVSARLAAAGCGAPVRAQAADVLARLRAQVD</sequence>
<dbReference type="RefSeq" id="WP_058246176.1">
    <property type="nucleotide sequence ID" value="NZ_CYSE01000001.1"/>
</dbReference>
<keyword evidence="2" id="KW-0175">Coiled coil</keyword>
<proteinExistence type="inferred from homology"/>
<accession>A0A0P1G246</accession>
<name>A0A0P1G246_9RHOB</name>
<dbReference type="Pfam" id="PF04012">
    <property type="entry name" value="PspA_IM30"/>
    <property type="match status" value="1"/>
</dbReference>
<organism evidence="3 4">
    <name type="scientific">Tropicibacter naphthalenivorans</name>
    <dbReference type="NCBI Taxonomy" id="441103"/>
    <lineage>
        <taxon>Bacteria</taxon>
        <taxon>Pseudomonadati</taxon>
        <taxon>Pseudomonadota</taxon>
        <taxon>Alphaproteobacteria</taxon>
        <taxon>Rhodobacterales</taxon>
        <taxon>Roseobacteraceae</taxon>
        <taxon>Tropicibacter</taxon>
    </lineage>
</organism>
<dbReference type="PANTHER" id="PTHR31088:SF9">
    <property type="entry name" value="PHAGE SHOCK PROTEIN A"/>
    <property type="match status" value="1"/>
</dbReference>
<dbReference type="EMBL" id="CYSE01000001">
    <property type="protein sequence ID" value="CUH75863.1"/>
    <property type="molecule type" value="Genomic_DNA"/>
</dbReference>
<protein>
    <submittedName>
        <fullName evidence="3">Phage shock protein A</fullName>
    </submittedName>
</protein>
<gene>
    <name evidence="3" type="ORF">TRN7648_00662</name>
</gene>
<dbReference type="STRING" id="441103.TRN7648_00662"/>
<dbReference type="AlphaFoldDB" id="A0A0P1G246"/>
<evidence type="ECO:0000256" key="1">
    <source>
        <dbReference type="ARBA" id="ARBA00043985"/>
    </source>
</evidence>
<evidence type="ECO:0000313" key="3">
    <source>
        <dbReference type="EMBL" id="CUH75863.1"/>
    </source>
</evidence>
<keyword evidence="4" id="KW-1185">Reference proteome</keyword>
<dbReference type="InterPro" id="IPR007157">
    <property type="entry name" value="PspA_VIPP1"/>
</dbReference>
<evidence type="ECO:0000313" key="4">
    <source>
        <dbReference type="Proteomes" id="UP000054935"/>
    </source>
</evidence>
<comment type="similarity">
    <text evidence="1">Belongs to the PspA/Vipp/IM30 family.</text>
</comment>
<dbReference type="Proteomes" id="UP000054935">
    <property type="component" value="Unassembled WGS sequence"/>
</dbReference>
<reference evidence="3 4" key="1">
    <citation type="submission" date="2015-09" db="EMBL/GenBank/DDBJ databases">
        <authorList>
            <consortium name="Swine Surveillance"/>
        </authorList>
    </citation>
    <scope>NUCLEOTIDE SEQUENCE [LARGE SCALE GENOMIC DNA]</scope>
    <source>
        <strain evidence="3 4">CECT 7648</strain>
    </source>
</reference>
<feature type="coiled-coil region" evidence="2">
    <location>
        <begin position="94"/>
        <end position="135"/>
    </location>
</feature>